<organism evidence="1 2">
    <name type="scientific">Actinacidiphila paucisporea</name>
    <dbReference type="NCBI Taxonomy" id="310782"/>
    <lineage>
        <taxon>Bacteria</taxon>
        <taxon>Bacillati</taxon>
        <taxon>Actinomycetota</taxon>
        <taxon>Actinomycetes</taxon>
        <taxon>Kitasatosporales</taxon>
        <taxon>Streptomycetaceae</taxon>
        <taxon>Actinacidiphila</taxon>
    </lineage>
</organism>
<dbReference type="STRING" id="310782.SAMN05216499_10318"/>
<dbReference type="Proteomes" id="UP000184111">
    <property type="component" value="Unassembled WGS sequence"/>
</dbReference>
<dbReference type="InterPro" id="IPR027575">
    <property type="entry name" value="LD_lanti_pre"/>
</dbReference>
<dbReference type="AlphaFoldDB" id="A0A1M6YK66"/>
<evidence type="ECO:0000313" key="1">
    <source>
        <dbReference type="EMBL" id="SHL18520.1"/>
    </source>
</evidence>
<sequence>MTNPNTAPAAPAVFGDDFDLDVRTVEVADGGSLVNITGDNCGSTCGACTTGVH</sequence>
<dbReference type="NCBIfam" id="TIGR04363">
    <property type="entry name" value="LD_lanti_pre"/>
    <property type="match status" value="1"/>
</dbReference>
<dbReference type="RefSeq" id="WP_235001931.1">
    <property type="nucleotide sequence ID" value="NZ_FRBI01000003.1"/>
</dbReference>
<protein>
    <submittedName>
        <fullName evidence="1">FxLD family lantipeptide</fullName>
    </submittedName>
</protein>
<keyword evidence="2" id="KW-1185">Reference proteome</keyword>
<name>A0A1M6YK66_9ACTN</name>
<evidence type="ECO:0000313" key="2">
    <source>
        <dbReference type="Proteomes" id="UP000184111"/>
    </source>
</evidence>
<dbReference type="EMBL" id="FRBI01000003">
    <property type="protein sequence ID" value="SHL18520.1"/>
    <property type="molecule type" value="Genomic_DNA"/>
</dbReference>
<accession>A0A1M6YK66</accession>
<gene>
    <name evidence="1" type="ORF">SAMN05216499_10318</name>
</gene>
<proteinExistence type="predicted"/>
<reference evidence="1 2" key="1">
    <citation type="submission" date="2016-11" db="EMBL/GenBank/DDBJ databases">
        <authorList>
            <person name="Jaros S."/>
            <person name="Januszkiewicz K."/>
            <person name="Wedrychowicz H."/>
        </authorList>
    </citation>
    <scope>NUCLEOTIDE SEQUENCE [LARGE SCALE GENOMIC DNA]</scope>
    <source>
        <strain evidence="1 2">CGMCC 4.2025</strain>
    </source>
</reference>